<evidence type="ECO:0000256" key="12">
    <source>
        <dbReference type="PIRSR" id="PIRSR000445-4"/>
    </source>
</evidence>
<dbReference type="NCBIfam" id="TIGR01035">
    <property type="entry name" value="hemA"/>
    <property type="match status" value="1"/>
</dbReference>
<dbReference type="GO" id="GO:0008883">
    <property type="term" value="F:glutamyl-tRNA reductase activity"/>
    <property type="evidence" value="ECO:0007669"/>
    <property type="project" value="UniProtKB-UniRule"/>
</dbReference>
<evidence type="ECO:0000256" key="3">
    <source>
        <dbReference type="ARBA" id="ARBA00012970"/>
    </source>
</evidence>
<evidence type="ECO:0000256" key="4">
    <source>
        <dbReference type="ARBA" id="ARBA00022857"/>
    </source>
</evidence>
<dbReference type="InterPro" id="IPR000343">
    <property type="entry name" value="4pyrrol_synth_GluRdtase"/>
</dbReference>
<evidence type="ECO:0000256" key="9">
    <source>
        <dbReference type="PIRSR" id="PIRSR000445-1"/>
    </source>
</evidence>
<name>B6W7F1_9FIRM</name>
<dbReference type="InterPro" id="IPR015895">
    <property type="entry name" value="4pyrrol_synth_GluRdtase_N"/>
</dbReference>
<dbReference type="SUPFAM" id="SSF51735">
    <property type="entry name" value="NAD(P)-binding Rossmann-fold domains"/>
    <property type="match status" value="1"/>
</dbReference>
<protein>
    <recommendedName>
        <fullName evidence="3 8">Glutamyl-tRNA reductase</fullName>
        <shortName evidence="8">GluTR</shortName>
        <ecNumber evidence="3 8">1.2.1.70</ecNumber>
    </recommendedName>
</protein>
<evidence type="ECO:0000256" key="13">
    <source>
        <dbReference type="RuleBase" id="RU000584"/>
    </source>
</evidence>
<accession>B6W7F1</accession>
<dbReference type="UniPathway" id="UPA00251">
    <property type="reaction ID" value="UER00316"/>
</dbReference>
<dbReference type="RefSeq" id="WP_004812941.1">
    <property type="nucleotide sequence ID" value="NZ_ABXA01000012.1"/>
</dbReference>
<dbReference type="PANTHER" id="PTHR43013:SF1">
    <property type="entry name" value="GLUTAMYL-TRNA REDUCTASE"/>
    <property type="match status" value="1"/>
</dbReference>
<evidence type="ECO:0000313" key="18">
    <source>
        <dbReference type="Proteomes" id="UP000005451"/>
    </source>
</evidence>
<evidence type="ECO:0000259" key="15">
    <source>
        <dbReference type="Pfam" id="PF01488"/>
    </source>
</evidence>
<dbReference type="Pfam" id="PF05201">
    <property type="entry name" value="GlutR_N"/>
    <property type="match status" value="1"/>
</dbReference>
<dbReference type="CDD" id="cd05213">
    <property type="entry name" value="NAD_bind_Glutamyl_tRNA_reduct"/>
    <property type="match status" value="1"/>
</dbReference>
<feature type="binding site" evidence="8 11">
    <location>
        <begin position="185"/>
        <end position="190"/>
    </location>
    <ligand>
        <name>NADP(+)</name>
        <dbReference type="ChEBI" id="CHEBI:58349"/>
    </ligand>
</feature>
<organism evidence="17 18">
    <name type="scientific">Anaerococcus hydrogenalis DSM 7454</name>
    <dbReference type="NCBI Taxonomy" id="561177"/>
    <lineage>
        <taxon>Bacteria</taxon>
        <taxon>Bacillati</taxon>
        <taxon>Bacillota</taxon>
        <taxon>Tissierellia</taxon>
        <taxon>Tissierellales</taxon>
        <taxon>Peptoniphilaceae</taxon>
        <taxon>Anaerococcus</taxon>
    </lineage>
</organism>
<dbReference type="GO" id="GO:0019353">
    <property type="term" value="P:protoporphyrinogen IX biosynthetic process from glutamate"/>
    <property type="evidence" value="ECO:0007669"/>
    <property type="project" value="TreeGrafter"/>
</dbReference>
<feature type="binding site" evidence="8 10">
    <location>
        <position position="117"/>
    </location>
    <ligand>
        <name>substrate</name>
    </ligand>
</feature>
<feature type="domain" description="Glutamyl-tRNA reductase N-terminal" evidence="16">
    <location>
        <begin position="7"/>
        <end position="152"/>
    </location>
</feature>
<keyword evidence="5 8" id="KW-0560">Oxidoreductase</keyword>
<evidence type="ECO:0000256" key="1">
    <source>
        <dbReference type="ARBA" id="ARBA00005059"/>
    </source>
</evidence>
<dbReference type="AlphaFoldDB" id="B6W7F1"/>
<comment type="catalytic activity">
    <reaction evidence="7 8 13">
        <text>(S)-4-amino-5-oxopentanoate + tRNA(Glu) + NADP(+) = L-glutamyl-tRNA(Glu) + NADPH + H(+)</text>
        <dbReference type="Rhea" id="RHEA:12344"/>
        <dbReference type="Rhea" id="RHEA-COMP:9663"/>
        <dbReference type="Rhea" id="RHEA-COMP:9680"/>
        <dbReference type="ChEBI" id="CHEBI:15378"/>
        <dbReference type="ChEBI" id="CHEBI:57501"/>
        <dbReference type="ChEBI" id="CHEBI:57783"/>
        <dbReference type="ChEBI" id="CHEBI:58349"/>
        <dbReference type="ChEBI" id="CHEBI:78442"/>
        <dbReference type="ChEBI" id="CHEBI:78520"/>
        <dbReference type="EC" id="1.2.1.70"/>
    </reaction>
</comment>
<evidence type="ECO:0000259" key="14">
    <source>
        <dbReference type="Pfam" id="PF00745"/>
    </source>
</evidence>
<dbReference type="Pfam" id="PF01488">
    <property type="entry name" value="Shikimate_DH"/>
    <property type="match status" value="1"/>
</dbReference>
<feature type="active site" description="Nucleophile" evidence="8 9">
    <location>
        <position position="49"/>
    </location>
</feature>
<dbReference type="FunFam" id="3.30.460.30:FF:000001">
    <property type="entry name" value="Glutamyl-tRNA reductase"/>
    <property type="match status" value="1"/>
</dbReference>
<evidence type="ECO:0000256" key="10">
    <source>
        <dbReference type="PIRSR" id="PIRSR000445-2"/>
    </source>
</evidence>
<reference evidence="17 18" key="2">
    <citation type="submission" date="2008-10" db="EMBL/GenBank/DDBJ databases">
        <title>Draft genome sequence of Anaerococcus hydrogenalis (DSM 7454).</title>
        <authorList>
            <person name="Sudarsanam P."/>
            <person name="Ley R."/>
            <person name="Guruge J."/>
            <person name="Turnbaugh P.J."/>
            <person name="Mahowald M."/>
            <person name="Liep D."/>
            <person name="Gordon J."/>
        </authorList>
    </citation>
    <scope>NUCLEOTIDE SEQUENCE [LARGE SCALE GENOMIC DNA]</scope>
    <source>
        <strain evidence="17 18">DSM 7454</strain>
    </source>
</reference>
<comment type="function">
    <text evidence="8">Catalyzes the NADPH-dependent reduction of glutamyl-tRNA(Glu) to glutamate 1-semialdehyde (GSA).</text>
</comment>
<comment type="similarity">
    <text evidence="2 8 13">Belongs to the glutamyl-tRNA reductase family.</text>
</comment>
<comment type="subunit">
    <text evidence="8">Homodimer.</text>
</comment>
<dbReference type="PANTHER" id="PTHR43013">
    <property type="entry name" value="GLUTAMYL-TRNA REDUCTASE"/>
    <property type="match status" value="1"/>
</dbReference>
<feature type="binding site" evidence="8 10">
    <location>
        <begin position="48"/>
        <end position="51"/>
    </location>
    <ligand>
        <name>substrate</name>
    </ligand>
</feature>
<evidence type="ECO:0000256" key="2">
    <source>
        <dbReference type="ARBA" id="ARBA00005916"/>
    </source>
</evidence>
<dbReference type="Proteomes" id="UP000005451">
    <property type="component" value="Unassembled WGS sequence"/>
</dbReference>
<dbReference type="STRING" id="561177.ANHYDRO_00497"/>
<dbReference type="HAMAP" id="MF_00087">
    <property type="entry name" value="Glu_tRNA_reductase"/>
    <property type="match status" value="1"/>
</dbReference>
<dbReference type="PIRSF" id="PIRSF000445">
    <property type="entry name" value="4pyrrol_synth_GluRdtase"/>
    <property type="match status" value="1"/>
</dbReference>
<comment type="miscellaneous">
    <text evidence="8">During catalysis, the active site Cys acts as a nucleophile attacking the alpha-carbonyl group of tRNA-bound glutamate with the formation of a thioester intermediate between enzyme and glutamate, and the concomitant release of tRNA(Glu). The thioester intermediate is finally reduced by direct hydride transfer from NADPH, to form the product GSA.</text>
</comment>
<dbReference type="InterPro" id="IPR006151">
    <property type="entry name" value="Shikm_DH/Glu-tRNA_Rdtase"/>
</dbReference>
<evidence type="ECO:0000256" key="7">
    <source>
        <dbReference type="ARBA" id="ARBA00047464"/>
    </source>
</evidence>
<dbReference type="eggNOG" id="COG0373">
    <property type="taxonomic scope" value="Bacteria"/>
</dbReference>
<evidence type="ECO:0000256" key="5">
    <source>
        <dbReference type="ARBA" id="ARBA00023002"/>
    </source>
</evidence>
<dbReference type="GO" id="GO:0050661">
    <property type="term" value="F:NADP binding"/>
    <property type="evidence" value="ECO:0007669"/>
    <property type="project" value="InterPro"/>
</dbReference>
<feature type="binding site" evidence="8 10">
    <location>
        <begin position="111"/>
        <end position="113"/>
    </location>
    <ligand>
        <name>substrate</name>
    </ligand>
</feature>
<proteinExistence type="inferred from homology"/>
<evidence type="ECO:0000259" key="16">
    <source>
        <dbReference type="Pfam" id="PF05201"/>
    </source>
</evidence>
<sequence>MFFYSFGLNHHKAGIDIREKVHFKDSDIIDASEILENEGFDEVVILSTCNRSEIFALTSEDKFSDDFFVKFFENYFSLDGLSSFIFIKKDLDAINHLFSLTCGLDSLIVGEDQILGQVSDAYETSLSLGFCKKILSEALKRAINLSKNIKSDSNISHIPLSLPYIAVKKAQELDDLSNKKALVVGIGNIGKLCIENLMETGADIYISNWNMDKSIKIQKEYENINIISYEKIQENLGDMDFVFSATASPHLVLKKEHFININKEINIFDLALPRDCDPEISKISNVNLLDIDSIKDISRKNLDKRRQILQSYRGDIDKKSKEFYKWMKEVKIDYILKDLNDRCDDLADKTMDYIFRKTDMTGSQKKKVDKAVRNALKKIARDPVLTFKENHGEDFDKTLKILTKVYKK</sequence>
<feature type="binding site" evidence="8 10">
    <location>
        <position position="106"/>
    </location>
    <ligand>
        <name>substrate</name>
    </ligand>
</feature>
<comment type="caution">
    <text evidence="17">The sequence shown here is derived from an EMBL/GenBank/DDBJ whole genome shotgun (WGS) entry which is preliminary data.</text>
</comment>
<dbReference type="InterPro" id="IPR015896">
    <property type="entry name" value="4pyrrol_synth_GluRdtase_dimer"/>
</dbReference>
<dbReference type="InterPro" id="IPR036453">
    <property type="entry name" value="GluRdtase_dimer_dom_sf"/>
</dbReference>
<evidence type="ECO:0000313" key="17">
    <source>
        <dbReference type="EMBL" id="EEB36694.1"/>
    </source>
</evidence>
<evidence type="ECO:0000256" key="8">
    <source>
        <dbReference type="HAMAP-Rule" id="MF_00087"/>
    </source>
</evidence>
<dbReference type="InterPro" id="IPR036343">
    <property type="entry name" value="GluRdtase_N_sf"/>
</dbReference>
<feature type="domain" description="Quinate/shikimate 5-dehydrogenase/glutamyl-tRNA reductase" evidence="15">
    <location>
        <begin position="171"/>
        <end position="297"/>
    </location>
</feature>
<dbReference type="EC" id="1.2.1.70" evidence="3 8"/>
<dbReference type="InterPro" id="IPR036291">
    <property type="entry name" value="NAD(P)-bd_dom_sf"/>
</dbReference>
<dbReference type="SUPFAM" id="SSF69075">
    <property type="entry name" value="Glutamyl tRNA-reductase dimerization domain"/>
    <property type="match status" value="1"/>
</dbReference>
<dbReference type="SUPFAM" id="SSF69742">
    <property type="entry name" value="Glutamyl tRNA-reductase catalytic, N-terminal domain"/>
    <property type="match status" value="1"/>
</dbReference>
<gene>
    <name evidence="8 17" type="primary">hemA</name>
    <name evidence="17" type="ORF">ANHYDRO_00497</name>
</gene>
<reference evidence="17 18" key="1">
    <citation type="submission" date="2008-09" db="EMBL/GenBank/DDBJ databases">
        <authorList>
            <person name="Fulton L."/>
            <person name="Clifton S."/>
            <person name="Fulton B."/>
            <person name="Xu J."/>
            <person name="Minx P."/>
            <person name="Pepin K.H."/>
            <person name="Johnson M."/>
            <person name="Thiruvilangam P."/>
            <person name="Bhonagiri V."/>
            <person name="Nash W.E."/>
            <person name="Mardis E.R."/>
            <person name="Wilson R.K."/>
        </authorList>
    </citation>
    <scope>NUCLEOTIDE SEQUENCE [LARGE SCALE GENOMIC DNA]</scope>
    <source>
        <strain evidence="17 18">DSM 7454</strain>
    </source>
</reference>
<comment type="domain">
    <text evidence="8">Possesses an unusual extended V-shaped dimeric structure with each monomer consisting of three distinct domains arranged along a curved 'spinal' alpha-helix. The N-terminal catalytic domain specifically recognizes the glutamate moiety of the substrate. The second domain is the NADPH-binding domain, and the third C-terminal domain is responsible for dimerization.</text>
</comment>
<dbReference type="EMBL" id="ABXA01000012">
    <property type="protein sequence ID" value="EEB36694.1"/>
    <property type="molecule type" value="Genomic_DNA"/>
</dbReference>
<feature type="site" description="Important for activity" evidence="8 12">
    <location>
        <position position="96"/>
    </location>
</feature>
<keyword evidence="4 8" id="KW-0521">NADP</keyword>
<dbReference type="Gene3D" id="3.40.50.720">
    <property type="entry name" value="NAD(P)-binding Rossmann-like Domain"/>
    <property type="match status" value="1"/>
</dbReference>
<evidence type="ECO:0000256" key="6">
    <source>
        <dbReference type="ARBA" id="ARBA00023244"/>
    </source>
</evidence>
<dbReference type="Pfam" id="PF00745">
    <property type="entry name" value="GlutR_dimer"/>
    <property type="match status" value="1"/>
</dbReference>
<evidence type="ECO:0000256" key="11">
    <source>
        <dbReference type="PIRSR" id="PIRSR000445-3"/>
    </source>
</evidence>
<keyword evidence="6 8" id="KW-0627">Porphyrin biosynthesis</keyword>
<feature type="domain" description="Tetrapyrrole biosynthesis glutamyl-tRNA reductase dimerisation" evidence="14">
    <location>
        <begin position="316"/>
        <end position="406"/>
    </location>
</feature>
<comment type="pathway">
    <text evidence="1 8 13">Porphyrin-containing compound metabolism; protoporphyrin-IX biosynthesis; 5-aminolevulinate from L-glutamyl-tRNA(Glu): step 1/2.</text>
</comment>
<dbReference type="Gene3D" id="3.30.460.30">
    <property type="entry name" value="Glutamyl-tRNA reductase, N-terminal domain"/>
    <property type="match status" value="1"/>
</dbReference>